<dbReference type="EMBL" id="MT774377">
    <property type="protein sequence ID" value="QOR58225.1"/>
    <property type="molecule type" value="Genomic_DNA"/>
</dbReference>
<dbReference type="InterPro" id="IPR017686">
    <property type="entry name" value="Phg/plasmid-like_prot"/>
</dbReference>
<reference evidence="1 2" key="1">
    <citation type="submission" date="2020-07" db="EMBL/GenBank/DDBJ databases">
        <title>Taxonomic proposal: Crassvirales, a new order of highly abundant and diverse bacterial viruses.</title>
        <authorList>
            <person name="Shkoporov A.N."/>
            <person name="Stockdale S.R."/>
            <person name="Guerin E."/>
            <person name="Ross R.P."/>
            <person name="Hill C."/>
        </authorList>
    </citation>
    <scope>NUCLEOTIDE SEQUENCE [LARGE SCALE GENOMIC DNA]</scope>
</reference>
<dbReference type="NCBIfam" id="TIGR03299">
    <property type="entry name" value="LGT_TIGR03299"/>
    <property type="match status" value="1"/>
</dbReference>
<accession>A0A7M1RUX3</accession>
<dbReference type="GeneID" id="65128681"/>
<dbReference type="Pfam" id="PF06067">
    <property type="entry name" value="DUF932"/>
    <property type="match status" value="1"/>
</dbReference>
<dbReference type="InterPro" id="IPR026325">
    <property type="entry name" value="DUF932"/>
</dbReference>
<evidence type="ECO:0000313" key="1">
    <source>
        <dbReference type="EMBL" id="QOR58225.1"/>
    </source>
</evidence>
<sequence length="362" mass="40739">MEFNFRDSSYRSKFKAKGIAWRGKIGIDISDCKTTEEAIVKAKLDYTVAKCQLSAKMPAHDNGASRDGSIFPNVVNGFEFVDVPGEFATYRTDTNIPLGKVKSRYEVVQNQMAFGFFDDALGGRVKLDRAGYFGYGQKIFMSATFDKDINIGGKNDTIQHYFVFTNSHDGGSAVQTMITPIRVVCMNALHAARISAESYISFRHNKGVNTKILTVPEILGLTERKIEEEEDMYRVLYKTKVSDEEVKKYLSATFLTGEEFERVDGLSLYNGLFRRDNSAYEAAGISMQKLNTLCDSFEYYQEGVGQRLIAGTAYGAYNAVTGYFSNVKEYKTEELRLKNTVFEGDYNTSLKALNYALANVWE</sequence>
<keyword evidence="2" id="KW-1185">Reference proteome</keyword>
<dbReference type="Proteomes" id="UP000593899">
    <property type="component" value="Segment"/>
</dbReference>
<name>A0A7M1RUX3_9CAUD</name>
<proteinExistence type="predicted"/>
<dbReference type="KEGG" id="vg:65128681"/>
<organism evidence="1 2">
    <name type="scientific">uncultured phage cr107_1</name>
    <dbReference type="NCBI Taxonomy" id="2772061"/>
    <lineage>
        <taxon>Viruses</taxon>
        <taxon>Duplodnaviria</taxon>
        <taxon>Heunggongvirae</taxon>
        <taxon>Uroviricota</taxon>
        <taxon>Caudoviricetes</taxon>
        <taxon>Crassvirales</taxon>
        <taxon>Intestiviridae</taxon>
        <taxon>Churivirinae</taxon>
        <taxon>Jahgtovirus</taxon>
        <taxon>Jahgtovirus intestinihominis</taxon>
    </lineage>
</organism>
<protein>
    <submittedName>
        <fullName evidence="1">Uncharacterized protein</fullName>
    </submittedName>
</protein>
<dbReference type="RefSeq" id="YP_010110383.1">
    <property type="nucleotide sequence ID" value="NC_055870.1"/>
</dbReference>
<evidence type="ECO:0000313" key="2">
    <source>
        <dbReference type="Proteomes" id="UP000593899"/>
    </source>
</evidence>